<keyword evidence="1" id="KW-0472">Membrane</keyword>
<evidence type="ECO:0000313" key="3">
    <source>
        <dbReference type="Proteomes" id="UP000243217"/>
    </source>
</evidence>
<proteinExistence type="predicted"/>
<accession>A0A1W0ACA2</accession>
<sequence>MARWSNYSVFSSPEAEIFHSVTELSYDSLTDLSLSSWYTALQNLNLMVNNLTAVPSYIPNTVTSLDLQSHMITTRGVILEAQQRLLYKNFIIHPGTYSVLLALESSCSTLPISTDPTLCSQYNVTIETIWTNNKVCVIDEFAGVTSSPPNTPSTSTNDTGIIVGVVVTVVVVIAAIATFFYCRRKKTKSVCRYA</sequence>
<evidence type="ECO:0000313" key="2">
    <source>
        <dbReference type="EMBL" id="OQS07841.1"/>
    </source>
</evidence>
<feature type="transmembrane region" description="Helical" evidence="1">
    <location>
        <begin position="161"/>
        <end position="182"/>
    </location>
</feature>
<organism evidence="2 3">
    <name type="scientific">Thraustotheca clavata</name>
    <dbReference type="NCBI Taxonomy" id="74557"/>
    <lineage>
        <taxon>Eukaryota</taxon>
        <taxon>Sar</taxon>
        <taxon>Stramenopiles</taxon>
        <taxon>Oomycota</taxon>
        <taxon>Saprolegniomycetes</taxon>
        <taxon>Saprolegniales</taxon>
        <taxon>Achlyaceae</taxon>
        <taxon>Thraustotheca</taxon>
    </lineage>
</organism>
<dbReference type="Proteomes" id="UP000243217">
    <property type="component" value="Unassembled WGS sequence"/>
</dbReference>
<dbReference type="Gene3D" id="3.80.10.10">
    <property type="entry name" value="Ribonuclease Inhibitor"/>
    <property type="match status" value="1"/>
</dbReference>
<keyword evidence="1" id="KW-0812">Transmembrane</keyword>
<protein>
    <submittedName>
        <fullName evidence="2">Uncharacterized protein</fullName>
    </submittedName>
</protein>
<keyword evidence="3" id="KW-1185">Reference proteome</keyword>
<dbReference type="InterPro" id="IPR032675">
    <property type="entry name" value="LRR_dom_sf"/>
</dbReference>
<dbReference type="EMBL" id="JNBS01000055">
    <property type="protein sequence ID" value="OQS07841.1"/>
    <property type="molecule type" value="Genomic_DNA"/>
</dbReference>
<comment type="caution">
    <text evidence="2">The sequence shown here is derived from an EMBL/GenBank/DDBJ whole genome shotgun (WGS) entry which is preliminary data.</text>
</comment>
<reference evidence="2 3" key="1">
    <citation type="journal article" date="2014" name="Genome Biol. Evol.">
        <title>The secreted proteins of Achlya hypogyna and Thraustotheca clavata identify the ancestral oomycete secretome and reveal gene acquisitions by horizontal gene transfer.</title>
        <authorList>
            <person name="Misner I."/>
            <person name="Blouin N."/>
            <person name="Leonard G."/>
            <person name="Richards T.A."/>
            <person name="Lane C.E."/>
        </authorList>
    </citation>
    <scope>NUCLEOTIDE SEQUENCE [LARGE SCALE GENOMIC DNA]</scope>
    <source>
        <strain evidence="2 3">ATCC 34112</strain>
    </source>
</reference>
<gene>
    <name evidence="2" type="ORF">THRCLA_00163</name>
</gene>
<evidence type="ECO:0000256" key="1">
    <source>
        <dbReference type="SAM" id="Phobius"/>
    </source>
</evidence>
<dbReference type="AlphaFoldDB" id="A0A1W0ACA2"/>
<keyword evidence="1" id="KW-1133">Transmembrane helix</keyword>
<name>A0A1W0ACA2_9STRA</name>